<name>A0A370TE53_9HELO</name>
<feature type="region of interest" description="Disordered" evidence="1">
    <location>
        <begin position="307"/>
        <end position="336"/>
    </location>
</feature>
<evidence type="ECO:0000256" key="2">
    <source>
        <dbReference type="SAM" id="SignalP"/>
    </source>
</evidence>
<accession>A0A370TE53</accession>
<evidence type="ECO:0000313" key="4">
    <source>
        <dbReference type="EMBL" id="RDL32977.1"/>
    </source>
</evidence>
<dbReference type="Proteomes" id="UP000254866">
    <property type="component" value="Unassembled WGS sequence"/>
</dbReference>
<dbReference type="Gene3D" id="2.60.130.10">
    <property type="entry name" value="Aromatic compound dioxygenase"/>
    <property type="match status" value="1"/>
</dbReference>
<dbReference type="InterPro" id="IPR015889">
    <property type="entry name" value="Intradiol_dOase_core"/>
</dbReference>
<sequence length="336" mass="36112">MKFDTAFAPFLGLANLATVFAHGAPQPAAAIARREALVAEAAKTYSSCAKKIKSREVLERRDANTQSFVNMYLESRGLEPNFDKRVESDATCVLAPEEVEGPYYVSGQLIRDDIREEESGIDLLLDVQLLNVHTCEPLRNVLVDFWACNSTGVYGGVAAQNTVGLTFLRGIVQSDNDGVVQVLTKVPGWYTGRAQHIHVRAHVNYTIANDKLQGGTVVHTGQLYIEQSDLTEINALAPYSNNQNPFTLNSEDFIFTGEANATAGYNPYIRVTKTGETLNDGLLGKITLVLDPDTAATPVDMGFPGGNFTGPPPGGFPTSAPPAGETTNSATTTANL</sequence>
<dbReference type="AlphaFoldDB" id="A0A370TE53"/>
<keyword evidence="2" id="KW-0732">Signal</keyword>
<dbReference type="STRING" id="2656787.A0A370TE53"/>
<protein>
    <recommendedName>
        <fullName evidence="3">Intradiol ring-cleavage dioxygenases domain-containing protein</fullName>
    </recommendedName>
</protein>
<comment type="caution">
    <text evidence="4">The sequence shown here is derived from an EMBL/GenBank/DDBJ whole genome shotgun (WGS) entry which is preliminary data.</text>
</comment>
<dbReference type="CDD" id="cd03457">
    <property type="entry name" value="intradiol_dioxygenase_like"/>
    <property type="match status" value="1"/>
</dbReference>
<dbReference type="SUPFAM" id="SSF49482">
    <property type="entry name" value="Aromatic compound dioxygenase"/>
    <property type="match status" value="1"/>
</dbReference>
<reference evidence="4 5" key="1">
    <citation type="journal article" date="2018" name="IMA Fungus">
        <title>IMA Genome-F 9: Draft genome sequence of Annulohypoxylon stygium, Aspergillus mulundensis, Berkeleyomyces basicola (syn. Thielaviopsis basicola), Ceratocystis smalleyi, two Cercospora beticola strains, Coleophoma cylindrospora, Fusarium fracticaudum, Phialophora cf. hyalina, and Morchella septimelata.</title>
        <authorList>
            <person name="Wingfield B.D."/>
            <person name="Bills G.F."/>
            <person name="Dong Y."/>
            <person name="Huang W."/>
            <person name="Nel W.J."/>
            <person name="Swalarsk-Parry B.S."/>
            <person name="Vaghefi N."/>
            <person name="Wilken P.M."/>
            <person name="An Z."/>
            <person name="de Beer Z.W."/>
            <person name="De Vos L."/>
            <person name="Chen L."/>
            <person name="Duong T.A."/>
            <person name="Gao Y."/>
            <person name="Hammerbacher A."/>
            <person name="Kikkert J.R."/>
            <person name="Li Y."/>
            <person name="Li H."/>
            <person name="Li K."/>
            <person name="Li Q."/>
            <person name="Liu X."/>
            <person name="Ma X."/>
            <person name="Naidoo K."/>
            <person name="Pethybridge S.J."/>
            <person name="Sun J."/>
            <person name="Steenkamp E.T."/>
            <person name="van der Nest M.A."/>
            <person name="van Wyk S."/>
            <person name="Wingfield M.J."/>
            <person name="Xiong C."/>
            <person name="Yue Q."/>
            <person name="Zhang X."/>
        </authorList>
    </citation>
    <scope>NUCLEOTIDE SEQUENCE [LARGE SCALE GENOMIC DNA]</scope>
    <source>
        <strain evidence="4 5">BP 5553</strain>
    </source>
</reference>
<dbReference type="RefSeq" id="XP_031866470.1">
    <property type="nucleotide sequence ID" value="XM_032017039.1"/>
</dbReference>
<dbReference type="PANTHER" id="PTHR34315:SF1">
    <property type="entry name" value="INTRADIOL RING-CLEAVAGE DIOXYGENASES DOMAIN-CONTAINING PROTEIN-RELATED"/>
    <property type="match status" value="1"/>
</dbReference>
<dbReference type="EMBL" id="NPIC01000009">
    <property type="protein sequence ID" value="RDL32977.1"/>
    <property type="molecule type" value="Genomic_DNA"/>
</dbReference>
<dbReference type="Pfam" id="PF00775">
    <property type="entry name" value="Dioxygenase_C"/>
    <property type="match status" value="1"/>
</dbReference>
<dbReference type="GO" id="GO:0008199">
    <property type="term" value="F:ferric iron binding"/>
    <property type="evidence" value="ECO:0007669"/>
    <property type="project" value="InterPro"/>
</dbReference>
<evidence type="ECO:0000256" key="1">
    <source>
        <dbReference type="SAM" id="MobiDB-lite"/>
    </source>
</evidence>
<feature type="chain" id="PRO_5016886243" description="Intradiol ring-cleavage dioxygenases domain-containing protein" evidence="2">
    <location>
        <begin position="24"/>
        <end position="336"/>
    </location>
</feature>
<feature type="compositionally biased region" description="Polar residues" evidence="1">
    <location>
        <begin position="325"/>
        <end position="336"/>
    </location>
</feature>
<dbReference type="InterPro" id="IPR000627">
    <property type="entry name" value="Intradiol_dOase_C"/>
</dbReference>
<gene>
    <name evidence="4" type="ORF">BP5553_08416</name>
</gene>
<organism evidence="4 5">
    <name type="scientific">Venustampulla echinocandica</name>
    <dbReference type="NCBI Taxonomy" id="2656787"/>
    <lineage>
        <taxon>Eukaryota</taxon>
        <taxon>Fungi</taxon>
        <taxon>Dikarya</taxon>
        <taxon>Ascomycota</taxon>
        <taxon>Pezizomycotina</taxon>
        <taxon>Leotiomycetes</taxon>
        <taxon>Helotiales</taxon>
        <taxon>Pleuroascaceae</taxon>
        <taxon>Venustampulla</taxon>
    </lineage>
</organism>
<proteinExistence type="predicted"/>
<dbReference type="PANTHER" id="PTHR34315">
    <property type="match status" value="1"/>
</dbReference>
<dbReference type="GeneID" id="43601265"/>
<dbReference type="OrthoDB" id="121380at2759"/>
<dbReference type="GO" id="GO:0016702">
    <property type="term" value="F:oxidoreductase activity, acting on single donors with incorporation of molecular oxygen, incorporation of two atoms of oxygen"/>
    <property type="evidence" value="ECO:0007669"/>
    <property type="project" value="InterPro"/>
</dbReference>
<keyword evidence="5" id="KW-1185">Reference proteome</keyword>
<evidence type="ECO:0000313" key="5">
    <source>
        <dbReference type="Proteomes" id="UP000254866"/>
    </source>
</evidence>
<feature type="signal peptide" evidence="2">
    <location>
        <begin position="1"/>
        <end position="23"/>
    </location>
</feature>
<evidence type="ECO:0000259" key="3">
    <source>
        <dbReference type="Pfam" id="PF00775"/>
    </source>
</evidence>
<feature type="domain" description="Intradiol ring-cleavage dioxygenases" evidence="3">
    <location>
        <begin position="100"/>
        <end position="195"/>
    </location>
</feature>